<protein>
    <submittedName>
        <fullName evidence="1">Glycosyltransferase</fullName>
    </submittedName>
</protein>
<gene>
    <name evidence="1" type="ORF">OWV82_022389</name>
</gene>
<proteinExistence type="predicted"/>
<evidence type="ECO:0000313" key="1">
    <source>
        <dbReference type="EMBL" id="KAJ4705638.1"/>
    </source>
</evidence>
<accession>A0ACC1X4T1</accession>
<reference evidence="1 2" key="1">
    <citation type="journal article" date="2023" name="Science">
        <title>Complex scaffold remodeling in plant triterpene biosynthesis.</title>
        <authorList>
            <person name="De La Pena R."/>
            <person name="Hodgson H."/>
            <person name="Liu J.C."/>
            <person name="Stephenson M.J."/>
            <person name="Martin A.C."/>
            <person name="Owen C."/>
            <person name="Harkess A."/>
            <person name="Leebens-Mack J."/>
            <person name="Jimenez L.E."/>
            <person name="Osbourn A."/>
            <person name="Sattely E.S."/>
        </authorList>
    </citation>
    <scope>NUCLEOTIDE SEQUENCE [LARGE SCALE GENOMIC DNA]</scope>
    <source>
        <strain evidence="2">cv. JPN11</strain>
        <tissue evidence="1">Leaf</tissue>
    </source>
</reference>
<sequence length="477" mass="53556">MEKKPELVFIPSPGNGHLIPNIEFAKRLLDRDDRFSVTVLVINSVGNGSDPTAAYTQLLPASDTRIRFIGLPQINTPLEEYPKSREKFFTDFVDSHKPYVKEAIVKHLLSDSVPIAGLVLDMFCASMIDIGNELGVPSYSFFTSGAAFLGLVLYLSARGSEEFEESESETADIFTYLNPVPYRVLPSFCFNKYGGYTTFENIGKRFKEMKGIFVNTCKELEFHAVESLMKHDHIPPVYTVGPVIDFASRIQTQPSNAGTQRDEIIKWLDDQPSSSVVFLCFGSRGSFREEQMREVAFALEQTGRQFLWSVRKPPPPGKFEKPSDYEGLDEILPRGFLERTKGKGYLCGWGPQKEVLAHKAIGGFVSHCGWNSILESLWFGVPVVTWPIYAEQQINAFQMVKDLGLAVEMRLDYRMDGGELVQADEIVRAIEWVMDGGDEVRKRVKEASEKSRSALMDGGSSFDAYGRLIEDVLANMP</sequence>
<organism evidence="1 2">
    <name type="scientific">Melia azedarach</name>
    <name type="common">Chinaberry tree</name>
    <dbReference type="NCBI Taxonomy" id="155640"/>
    <lineage>
        <taxon>Eukaryota</taxon>
        <taxon>Viridiplantae</taxon>
        <taxon>Streptophyta</taxon>
        <taxon>Embryophyta</taxon>
        <taxon>Tracheophyta</taxon>
        <taxon>Spermatophyta</taxon>
        <taxon>Magnoliopsida</taxon>
        <taxon>eudicotyledons</taxon>
        <taxon>Gunneridae</taxon>
        <taxon>Pentapetalae</taxon>
        <taxon>rosids</taxon>
        <taxon>malvids</taxon>
        <taxon>Sapindales</taxon>
        <taxon>Meliaceae</taxon>
        <taxon>Melia</taxon>
    </lineage>
</organism>
<evidence type="ECO:0000313" key="2">
    <source>
        <dbReference type="Proteomes" id="UP001164539"/>
    </source>
</evidence>
<keyword evidence="2" id="KW-1185">Reference proteome</keyword>
<dbReference type="EMBL" id="CM051405">
    <property type="protein sequence ID" value="KAJ4705638.1"/>
    <property type="molecule type" value="Genomic_DNA"/>
</dbReference>
<comment type="caution">
    <text evidence="1">The sequence shown here is derived from an EMBL/GenBank/DDBJ whole genome shotgun (WGS) entry which is preliminary data.</text>
</comment>
<name>A0ACC1X4T1_MELAZ</name>
<dbReference type="Proteomes" id="UP001164539">
    <property type="component" value="Chromosome 12"/>
</dbReference>